<dbReference type="PANTHER" id="PTHR43135">
    <property type="entry name" value="ALPHA-D-RIBOSE 1-METHYLPHOSPHONATE 5-TRIPHOSPHATE DIPHOSPHATASE"/>
    <property type="match status" value="1"/>
</dbReference>
<keyword evidence="1" id="KW-0732">Signal</keyword>
<dbReference type="Gene3D" id="3.30.110.90">
    <property type="entry name" value="Amidohydrolase"/>
    <property type="match status" value="1"/>
</dbReference>
<dbReference type="Gene3D" id="3.40.50.10910">
    <property type="entry name" value="Amidohydrolase"/>
    <property type="match status" value="1"/>
</dbReference>
<dbReference type="InterPro" id="IPR011059">
    <property type="entry name" value="Metal-dep_hydrolase_composite"/>
</dbReference>
<reference evidence="3 4" key="1">
    <citation type="journal article" date="2018" name="Sci. Rep.">
        <title>Comparative genomics provides insights into the lifestyle and reveals functional heterogeneity of dark septate endophytic fungi.</title>
        <authorList>
            <person name="Knapp D.G."/>
            <person name="Nemeth J.B."/>
            <person name="Barry K."/>
            <person name="Hainaut M."/>
            <person name="Henrissat B."/>
            <person name="Johnson J."/>
            <person name="Kuo A."/>
            <person name="Lim J.H.P."/>
            <person name="Lipzen A."/>
            <person name="Nolan M."/>
            <person name="Ohm R.A."/>
            <person name="Tamas L."/>
            <person name="Grigoriev I.V."/>
            <person name="Spatafora J.W."/>
            <person name="Nagy L.G."/>
            <person name="Kovacs G.M."/>
        </authorList>
    </citation>
    <scope>NUCLEOTIDE SEQUENCE [LARGE SCALE GENOMIC DNA]</scope>
    <source>
        <strain evidence="3 4">DSE2036</strain>
    </source>
</reference>
<dbReference type="GO" id="GO:0016810">
    <property type="term" value="F:hydrolase activity, acting on carbon-nitrogen (but not peptide) bonds"/>
    <property type="evidence" value="ECO:0007669"/>
    <property type="project" value="InterPro"/>
</dbReference>
<evidence type="ECO:0000313" key="4">
    <source>
        <dbReference type="Proteomes" id="UP000244855"/>
    </source>
</evidence>
<sequence length="389" mass="41149">MRFNSIDLVLLGIVSLATPIVGCVIAANNRARTKRTTNYEKIALDNVRVFDGSCIQPPSTVIIDGPLIGSDPAGAIHIDGKGGILLPGFIDAHCHPTNTTHMEDLAKWGVTSAFLMACFSPESCTSLQNHPGLPSVLRASAPASAPGSAHGMITTIVDASLLLNSTAEIPTWMDRQSSSDPNYFKLIAETPGFDQATLDALVIQAQSRGKQSVMHAATQEAFIQAIHSRANHIHHAPLDSILPTSMIEPMLQNAQVVTPTLTMMRATSLNLNRNFSAALLTTSLLHAAGVPILAGTDGNMQPGVPAQVPFGTSMHDELENLVEAGMSNVEALRAATVNAATAFGLRDRGVVKTGMRADLVLVGGNPLEDLKHTRDIKAVWIGGVNVDTI</sequence>
<dbReference type="InterPro" id="IPR051781">
    <property type="entry name" value="Metallo-dep_Hydrolase"/>
</dbReference>
<feature type="chain" id="PRO_5016112084" description="Amidohydrolase-related domain-containing protein" evidence="1">
    <location>
        <begin position="23"/>
        <end position="389"/>
    </location>
</feature>
<feature type="domain" description="Amidohydrolase-related" evidence="2">
    <location>
        <begin position="189"/>
        <end position="385"/>
    </location>
</feature>
<keyword evidence="4" id="KW-1185">Reference proteome</keyword>
<protein>
    <recommendedName>
        <fullName evidence="2">Amidohydrolase-related domain-containing protein</fullName>
    </recommendedName>
</protein>
<name>A0A2V1DUU5_9PLEO</name>
<accession>A0A2V1DUU5</accession>
<dbReference type="SUPFAM" id="SSF51556">
    <property type="entry name" value="Metallo-dependent hydrolases"/>
    <property type="match status" value="1"/>
</dbReference>
<dbReference type="InterPro" id="IPR006680">
    <property type="entry name" value="Amidohydro-rel"/>
</dbReference>
<dbReference type="PANTHER" id="PTHR43135:SF3">
    <property type="entry name" value="ALPHA-D-RIBOSE 1-METHYLPHOSPHONATE 5-TRIPHOSPHATE DIPHOSPHATASE"/>
    <property type="match status" value="1"/>
</dbReference>
<dbReference type="InterPro" id="IPR032466">
    <property type="entry name" value="Metal_Hydrolase"/>
</dbReference>
<dbReference type="Gene3D" id="1.20.58.520">
    <property type="entry name" value="Amidohydrolase"/>
    <property type="match status" value="1"/>
</dbReference>
<dbReference type="SUPFAM" id="SSF51338">
    <property type="entry name" value="Composite domain of metallo-dependent hydrolases"/>
    <property type="match status" value="1"/>
</dbReference>
<feature type="signal peptide" evidence="1">
    <location>
        <begin position="1"/>
        <end position="22"/>
    </location>
</feature>
<dbReference type="OrthoDB" id="194468at2759"/>
<organism evidence="3 4">
    <name type="scientific">Periconia macrospinosa</name>
    <dbReference type="NCBI Taxonomy" id="97972"/>
    <lineage>
        <taxon>Eukaryota</taxon>
        <taxon>Fungi</taxon>
        <taxon>Dikarya</taxon>
        <taxon>Ascomycota</taxon>
        <taxon>Pezizomycotina</taxon>
        <taxon>Dothideomycetes</taxon>
        <taxon>Pleosporomycetidae</taxon>
        <taxon>Pleosporales</taxon>
        <taxon>Massarineae</taxon>
        <taxon>Periconiaceae</taxon>
        <taxon>Periconia</taxon>
    </lineage>
</organism>
<dbReference type="AlphaFoldDB" id="A0A2V1DUU5"/>
<dbReference type="Pfam" id="PF01979">
    <property type="entry name" value="Amidohydro_1"/>
    <property type="match status" value="1"/>
</dbReference>
<dbReference type="EMBL" id="KZ805353">
    <property type="protein sequence ID" value="PVI01712.1"/>
    <property type="molecule type" value="Genomic_DNA"/>
</dbReference>
<dbReference type="STRING" id="97972.A0A2V1DUU5"/>
<gene>
    <name evidence="3" type="ORF">DM02DRAFT_641687</name>
</gene>
<dbReference type="Gene3D" id="2.30.40.10">
    <property type="entry name" value="Urease, subunit C, domain 1"/>
    <property type="match status" value="1"/>
</dbReference>
<evidence type="ECO:0000259" key="2">
    <source>
        <dbReference type="Pfam" id="PF01979"/>
    </source>
</evidence>
<evidence type="ECO:0000313" key="3">
    <source>
        <dbReference type="EMBL" id="PVI01712.1"/>
    </source>
</evidence>
<dbReference type="Proteomes" id="UP000244855">
    <property type="component" value="Unassembled WGS sequence"/>
</dbReference>
<proteinExistence type="predicted"/>
<evidence type="ECO:0000256" key="1">
    <source>
        <dbReference type="SAM" id="SignalP"/>
    </source>
</evidence>